<protein>
    <submittedName>
        <fullName evidence="4">Nacht domain protein</fullName>
    </submittedName>
</protein>
<dbReference type="SUPFAM" id="SSF48403">
    <property type="entry name" value="Ankyrin repeat"/>
    <property type="match status" value="1"/>
</dbReference>
<dbReference type="Gene3D" id="3.40.50.300">
    <property type="entry name" value="P-loop containing nucleotide triphosphate hydrolases"/>
    <property type="match status" value="1"/>
</dbReference>
<dbReference type="InterPro" id="IPR056884">
    <property type="entry name" value="NPHP3-like_N"/>
</dbReference>
<dbReference type="PROSITE" id="PS50837">
    <property type="entry name" value="NACHT"/>
    <property type="match status" value="1"/>
</dbReference>
<evidence type="ECO:0000313" key="5">
    <source>
        <dbReference type="Proteomes" id="UP001396898"/>
    </source>
</evidence>
<dbReference type="EMBL" id="JAQQWI010000002">
    <property type="protein sequence ID" value="KAK8037815.1"/>
    <property type="molecule type" value="Genomic_DNA"/>
</dbReference>
<dbReference type="PANTHER" id="PTHR10039">
    <property type="entry name" value="AMELOGENIN"/>
    <property type="match status" value="1"/>
</dbReference>
<gene>
    <name evidence="4" type="ORF">PG991_001161</name>
</gene>
<dbReference type="SUPFAM" id="SSF52540">
    <property type="entry name" value="P-loop containing nucleoside triphosphate hydrolases"/>
    <property type="match status" value="1"/>
</dbReference>
<dbReference type="InterPro" id="IPR036770">
    <property type="entry name" value="Ankyrin_rpt-contain_sf"/>
</dbReference>
<evidence type="ECO:0000259" key="3">
    <source>
        <dbReference type="PROSITE" id="PS50837"/>
    </source>
</evidence>
<dbReference type="InterPro" id="IPR002110">
    <property type="entry name" value="Ankyrin_rpt"/>
</dbReference>
<feature type="domain" description="NACHT" evidence="3">
    <location>
        <begin position="280"/>
        <end position="421"/>
    </location>
</feature>
<organism evidence="4 5">
    <name type="scientific">Apiospora marii</name>
    <dbReference type="NCBI Taxonomy" id="335849"/>
    <lineage>
        <taxon>Eukaryota</taxon>
        <taxon>Fungi</taxon>
        <taxon>Dikarya</taxon>
        <taxon>Ascomycota</taxon>
        <taxon>Pezizomycotina</taxon>
        <taxon>Sordariomycetes</taxon>
        <taxon>Xylariomycetidae</taxon>
        <taxon>Amphisphaeriales</taxon>
        <taxon>Apiosporaceae</taxon>
        <taxon>Apiospora</taxon>
    </lineage>
</organism>
<dbReference type="InterPro" id="IPR056125">
    <property type="entry name" value="DUF7708"/>
</dbReference>
<sequence>MASTPGDSIVAAFEQARHKFLIELKDDKIRRDIQTTTVDQVYTAIADIQKEQGSKGHLRDLQKISPYLDCIKEYAAAIEVFAQVKPDIIALIWGPIKLLLQWTSVMLRSFDAITKTLREIGELLPEFKRVTKLFSEHAIVKEVLVLFFQDILDFYLVCMKFFQMPRWKTLFQTLWPTHYDKVKVVISQIERHTRLLRNEVRLEHIEREHEARVRAMKHFEEEARRRQHEEFHRIKTDASPKLYIDRFLELQGRFCKGTEKWLLDDPTFQQWKDISSTTSNILWLQGIPGAGKTFIASSVAKALSLTPATRKAIVFLSYSDNPRSTAFSVLQSFAFQVVSDDYNLQTVVCQSCTAEINQTLEGTRTFLSTILACAGPTYLILDGLDEMDRIERSLLLDQLILLLESSNETRLFISSRPEADLVAKLDKRATDLPINKHNTPGIQAFVHDSMRSWFARRGFWPEEKAEIEACLKPLASKAKGMFLYASIVLSSVEDLDHIDDIRRELIVLPESLEDAYGRILQRINESKTTARKERARAILGWIACAPTPLTVQEIQQALSIDVERPSKVVRLLGSLDIVEICGPIVEVVDEYARFVHFTVKEYLFSPQVKGFIQMDLATLDLASRCITYLCQPHHDLDLSDDQFYENIQNGIYALNWFASNMWDRLTQSYLEETEGEEVATEAVAAQLGSLLATRKNHSSPTIDDDDDVSLLYGEFSDYDPELDSFLHRTKEFRRVTGSSEHRMTLDAPWMEFDPLTTSRVSFRVYIGLLSLPFRNEEELNSNHTRIRRWYGFESVSQRRLHETHHEKPWRCSIPGCEFEEGGFLSKKMRDDHLDRAHKTTARAPSLVRTNTDETELILVDLAKEGLIDSIWKIFPKDIDINKFPTIQWFLEFCRAAAFSGSAPLLKFCVSKCITSEMDADSYHTILNSKEFVQALVNPSTLDSFKEFIDHPIELPEKRWKDFISDYLSLFANLLIPDARPHFEHWLDGWERVMAEARDEHYHRVFSKMVRATNNDSLKEERLLQFISRTVPLMILCNGGENRALHIVARTTRSCRVAEYLLDRGAEVDHTDGRMGSVTALFEAASEDSARAAALMKWLLLRGADPEFAKVARWGWTKGTVKVRDQKGAQNIAKWLGITWDELVADVRRRRNEVGKNMNP</sequence>
<dbReference type="Gene3D" id="1.25.40.20">
    <property type="entry name" value="Ankyrin repeat-containing domain"/>
    <property type="match status" value="1"/>
</dbReference>
<dbReference type="PANTHER" id="PTHR10039:SF14">
    <property type="entry name" value="NACHT DOMAIN-CONTAINING PROTEIN"/>
    <property type="match status" value="1"/>
</dbReference>
<evidence type="ECO:0000313" key="4">
    <source>
        <dbReference type="EMBL" id="KAK8037815.1"/>
    </source>
</evidence>
<feature type="repeat" description="ANK" evidence="2">
    <location>
        <begin position="1039"/>
        <end position="1072"/>
    </location>
</feature>
<dbReference type="InterPro" id="IPR027417">
    <property type="entry name" value="P-loop_NTPase"/>
</dbReference>
<evidence type="ECO:0000256" key="1">
    <source>
        <dbReference type="ARBA" id="ARBA00022737"/>
    </source>
</evidence>
<name>A0ABR1SU07_9PEZI</name>
<dbReference type="Proteomes" id="UP001396898">
    <property type="component" value="Unassembled WGS sequence"/>
</dbReference>
<proteinExistence type="predicted"/>
<dbReference type="Pfam" id="PF22939">
    <property type="entry name" value="WHD_GPIID"/>
    <property type="match status" value="1"/>
</dbReference>
<dbReference type="InterPro" id="IPR054471">
    <property type="entry name" value="GPIID_WHD"/>
</dbReference>
<reference evidence="4 5" key="1">
    <citation type="submission" date="2023-01" db="EMBL/GenBank/DDBJ databases">
        <title>Analysis of 21 Apiospora genomes using comparative genomics revels a genus with tremendous synthesis potential of carbohydrate active enzymes and secondary metabolites.</title>
        <authorList>
            <person name="Sorensen T."/>
        </authorList>
    </citation>
    <scope>NUCLEOTIDE SEQUENCE [LARGE SCALE GENOMIC DNA]</scope>
    <source>
        <strain evidence="4 5">CBS 20057</strain>
    </source>
</reference>
<keyword evidence="2" id="KW-0040">ANK repeat</keyword>
<dbReference type="Pfam" id="PF24883">
    <property type="entry name" value="NPHP3_N"/>
    <property type="match status" value="1"/>
</dbReference>
<keyword evidence="5" id="KW-1185">Reference proteome</keyword>
<dbReference type="InterPro" id="IPR007111">
    <property type="entry name" value="NACHT_NTPase"/>
</dbReference>
<accession>A0ABR1SU07</accession>
<evidence type="ECO:0000256" key="2">
    <source>
        <dbReference type="PROSITE-ProRule" id="PRU00023"/>
    </source>
</evidence>
<dbReference type="Pfam" id="PF24809">
    <property type="entry name" value="DUF7708"/>
    <property type="match status" value="1"/>
</dbReference>
<comment type="caution">
    <text evidence="4">The sequence shown here is derived from an EMBL/GenBank/DDBJ whole genome shotgun (WGS) entry which is preliminary data.</text>
</comment>
<keyword evidence="1" id="KW-0677">Repeat</keyword>
<dbReference type="PROSITE" id="PS50088">
    <property type="entry name" value="ANK_REPEAT"/>
    <property type="match status" value="1"/>
</dbReference>